<dbReference type="PROSITE" id="PS51228">
    <property type="entry name" value="ACB_2"/>
    <property type="match status" value="1"/>
</dbReference>
<evidence type="ECO:0000313" key="8">
    <source>
        <dbReference type="EMBL" id="GHP09187.1"/>
    </source>
</evidence>
<dbReference type="Proteomes" id="UP000660262">
    <property type="component" value="Unassembled WGS sequence"/>
</dbReference>
<keyword evidence="2" id="KW-0677">Repeat</keyword>
<accession>A0A830HWB2</accession>
<name>A0A830HWB2_9CHLO</name>
<dbReference type="Pfam" id="PF12796">
    <property type="entry name" value="Ank_2"/>
    <property type="match status" value="1"/>
</dbReference>
<dbReference type="Gene3D" id="1.25.40.20">
    <property type="entry name" value="Ankyrin repeat-containing domain"/>
    <property type="match status" value="2"/>
</dbReference>
<feature type="domain" description="ACB" evidence="7">
    <location>
        <begin position="1"/>
        <end position="80"/>
    </location>
</feature>
<dbReference type="SUPFAM" id="SSF48403">
    <property type="entry name" value="Ankyrin repeat"/>
    <property type="match status" value="1"/>
</dbReference>
<dbReference type="Gene3D" id="1.20.80.10">
    <property type="match status" value="1"/>
</dbReference>
<dbReference type="InterPro" id="IPR014352">
    <property type="entry name" value="FERM/acyl-CoA-bd_prot_sf"/>
</dbReference>
<dbReference type="SMART" id="SM00248">
    <property type="entry name" value="ANK"/>
    <property type="match status" value="2"/>
</dbReference>
<dbReference type="Pfam" id="PF00887">
    <property type="entry name" value="ACBP"/>
    <property type="match status" value="1"/>
</dbReference>
<evidence type="ECO:0000256" key="2">
    <source>
        <dbReference type="ARBA" id="ARBA00022737"/>
    </source>
</evidence>
<dbReference type="InterPro" id="IPR036770">
    <property type="entry name" value="Ankyrin_rpt-contain_sf"/>
</dbReference>
<dbReference type="PROSITE" id="PS50088">
    <property type="entry name" value="ANK_REPEAT"/>
    <property type="match status" value="2"/>
</dbReference>
<dbReference type="AlphaFoldDB" id="A0A830HWB2"/>
<evidence type="ECO:0000256" key="6">
    <source>
        <dbReference type="SAM" id="MobiDB-lite"/>
    </source>
</evidence>
<dbReference type="PRINTS" id="PR01415">
    <property type="entry name" value="ANKYRIN"/>
</dbReference>
<gene>
    <name evidence="8" type="ORF">PPROV_000792400</name>
</gene>
<organism evidence="8 9">
    <name type="scientific">Pycnococcus provasolii</name>
    <dbReference type="NCBI Taxonomy" id="41880"/>
    <lineage>
        <taxon>Eukaryota</taxon>
        <taxon>Viridiplantae</taxon>
        <taxon>Chlorophyta</taxon>
        <taxon>Pseudoscourfieldiophyceae</taxon>
        <taxon>Pseudoscourfieldiales</taxon>
        <taxon>Pycnococcaceae</taxon>
        <taxon>Pycnococcus</taxon>
    </lineage>
</organism>
<keyword evidence="3 5" id="KW-0040">ANK repeat</keyword>
<dbReference type="OrthoDB" id="346910at2759"/>
<dbReference type="PANTHER" id="PTHR24119">
    <property type="entry name" value="ACYL-COA-BINDING DOMAIN-CONTAINING PROTEIN 6"/>
    <property type="match status" value="1"/>
</dbReference>
<evidence type="ECO:0000256" key="1">
    <source>
        <dbReference type="ARBA" id="ARBA00005567"/>
    </source>
</evidence>
<dbReference type="PROSITE" id="PS50297">
    <property type="entry name" value="ANK_REP_REGION"/>
    <property type="match status" value="2"/>
</dbReference>
<comment type="similarity">
    <text evidence="1">Belongs to the ACBP family.</text>
</comment>
<keyword evidence="4" id="KW-0446">Lipid-binding</keyword>
<dbReference type="GO" id="GO:0000062">
    <property type="term" value="F:fatty-acyl-CoA binding"/>
    <property type="evidence" value="ECO:0007669"/>
    <property type="project" value="InterPro"/>
</dbReference>
<evidence type="ECO:0000259" key="7">
    <source>
        <dbReference type="PROSITE" id="PS51228"/>
    </source>
</evidence>
<proteinExistence type="inferred from homology"/>
<dbReference type="EMBL" id="BNJQ01000024">
    <property type="protein sequence ID" value="GHP09187.1"/>
    <property type="molecule type" value="Genomic_DNA"/>
</dbReference>
<evidence type="ECO:0000313" key="9">
    <source>
        <dbReference type="Proteomes" id="UP000660262"/>
    </source>
</evidence>
<evidence type="ECO:0000256" key="5">
    <source>
        <dbReference type="PROSITE-ProRule" id="PRU00023"/>
    </source>
</evidence>
<dbReference type="PANTHER" id="PTHR24119:SF0">
    <property type="entry name" value="ACYL-COA-BINDING DOMAIN-CONTAINING PROTEIN 6"/>
    <property type="match status" value="1"/>
</dbReference>
<dbReference type="InterPro" id="IPR000582">
    <property type="entry name" value="Acyl-CoA-binding_protein"/>
</dbReference>
<evidence type="ECO:0000256" key="3">
    <source>
        <dbReference type="ARBA" id="ARBA00023043"/>
    </source>
</evidence>
<protein>
    <recommendedName>
        <fullName evidence="7">ACB domain-containing protein</fullName>
    </recommendedName>
</protein>
<feature type="region of interest" description="Disordered" evidence="6">
    <location>
        <begin position="212"/>
        <end position="233"/>
    </location>
</feature>
<dbReference type="InterPro" id="IPR002110">
    <property type="entry name" value="Ankyrin_rpt"/>
</dbReference>
<feature type="repeat" description="ANK" evidence="5">
    <location>
        <begin position="185"/>
        <end position="217"/>
    </location>
</feature>
<dbReference type="PRINTS" id="PR00689">
    <property type="entry name" value="ACOABINDINGP"/>
</dbReference>
<comment type="caution">
    <text evidence="8">The sequence shown here is derived from an EMBL/GenBank/DDBJ whole genome shotgun (WGS) entry which is preliminary data.</text>
</comment>
<dbReference type="InterPro" id="IPR035984">
    <property type="entry name" value="Acyl-CoA-binding_sf"/>
</dbReference>
<dbReference type="SUPFAM" id="SSF47027">
    <property type="entry name" value="Acyl-CoA binding protein"/>
    <property type="match status" value="1"/>
</dbReference>
<sequence>MASELAAAIKLDNAQKLQLYGLFKRATAGTSADATKKPGMLDFTGRAKFDAWRQNDQKTKEAAMVEYVALVQAITQGTAGDEDVRQDGGGDGGDSLGVPSVSVPTSDAAADALGTDLDALPELHDSARAGFVPQVKYLVVDQKTPVDSLDKEGRTALHWAADRGHEHVANALIELGADVNAKDMGGQTPLHYAALCEHEQLARILAAAGGDANVQDEDGDTPKETAPRSWDFL</sequence>
<feature type="repeat" description="ANK" evidence="5">
    <location>
        <begin position="152"/>
        <end position="184"/>
    </location>
</feature>
<reference evidence="8" key="1">
    <citation type="submission" date="2020-10" db="EMBL/GenBank/DDBJ databases">
        <title>Unveiling of a novel bifunctional photoreceptor, Dualchrome1, isolated from a cosmopolitan green alga.</title>
        <authorList>
            <person name="Suzuki S."/>
            <person name="Kawachi M."/>
        </authorList>
    </citation>
    <scope>NUCLEOTIDE SEQUENCE</scope>
    <source>
        <strain evidence="8">NIES 2893</strain>
    </source>
</reference>
<keyword evidence="9" id="KW-1185">Reference proteome</keyword>
<evidence type="ECO:0000256" key="4">
    <source>
        <dbReference type="ARBA" id="ARBA00023121"/>
    </source>
</evidence>